<keyword evidence="1" id="KW-1133">Transmembrane helix</keyword>
<keyword evidence="1" id="KW-0812">Transmembrane</keyword>
<dbReference type="RefSeq" id="WP_091873358.1">
    <property type="nucleotide sequence ID" value="NZ_FOLD01000006.1"/>
</dbReference>
<name>A0A1I1JIC0_9BURK</name>
<evidence type="ECO:0000256" key="1">
    <source>
        <dbReference type="SAM" id="Phobius"/>
    </source>
</evidence>
<feature type="transmembrane region" description="Helical" evidence="1">
    <location>
        <begin position="20"/>
        <end position="40"/>
    </location>
</feature>
<dbReference type="EMBL" id="FOLD01000006">
    <property type="protein sequence ID" value="SFC46358.1"/>
    <property type="molecule type" value="Genomic_DNA"/>
</dbReference>
<reference evidence="3" key="1">
    <citation type="submission" date="2016-10" db="EMBL/GenBank/DDBJ databases">
        <authorList>
            <person name="Varghese N."/>
            <person name="Submissions S."/>
        </authorList>
    </citation>
    <scope>NUCLEOTIDE SEQUENCE [LARGE SCALE GENOMIC DNA]</scope>
    <source>
        <strain evidence="3">CGMCC 1.12041</strain>
    </source>
</reference>
<evidence type="ECO:0000313" key="2">
    <source>
        <dbReference type="EMBL" id="SFC46358.1"/>
    </source>
</evidence>
<protein>
    <submittedName>
        <fullName evidence="2">Type IV pilus assembly protein PilV</fullName>
    </submittedName>
</protein>
<organism evidence="2 3">
    <name type="scientific">Massilia yuzhufengensis</name>
    <dbReference type="NCBI Taxonomy" id="1164594"/>
    <lineage>
        <taxon>Bacteria</taxon>
        <taxon>Pseudomonadati</taxon>
        <taxon>Pseudomonadota</taxon>
        <taxon>Betaproteobacteria</taxon>
        <taxon>Burkholderiales</taxon>
        <taxon>Oxalobacteraceae</taxon>
        <taxon>Telluria group</taxon>
        <taxon>Massilia</taxon>
    </lineage>
</organism>
<dbReference type="Proteomes" id="UP000198639">
    <property type="component" value="Unassembled WGS sequence"/>
</dbReference>
<accession>A0A1I1JIC0</accession>
<proteinExistence type="predicted"/>
<dbReference type="AlphaFoldDB" id="A0A1I1JIC0"/>
<dbReference type="STRING" id="1164594.SAMN05216204_106146"/>
<gene>
    <name evidence="2" type="ORF">SAMN05216204_106146</name>
</gene>
<keyword evidence="3" id="KW-1185">Reference proteome</keyword>
<sequence>MSRPRPPIPFRLRRQRGIALLESLLAAVILAIGLLGTIGLQARSYAALADAGMRAEATIAANKLLGIMNTDLEHLPAYAVAAGAEPPERLAEWHDETTALIPGATIAIAVAPGASAAPTEVRIAISWQRKADTPVNTHRITSYFAGSI</sequence>
<keyword evidence="1" id="KW-0472">Membrane</keyword>
<dbReference type="OrthoDB" id="8778009at2"/>
<evidence type="ECO:0000313" key="3">
    <source>
        <dbReference type="Proteomes" id="UP000198639"/>
    </source>
</evidence>